<name>A0A7Z2JHT4_9BURK</name>
<dbReference type="InterPro" id="IPR050194">
    <property type="entry name" value="Glycosyltransferase_grp1"/>
</dbReference>
<feature type="domain" description="Glycosyl transferase family 1" evidence="1">
    <location>
        <begin position="205"/>
        <end position="382"/>
    </location>
</feature>
<dbReference type="SUPFAM" id="SSF53756">
    <property type="entry name" value="UDP-Glycosyltransferase/glycogen phosphorylase"/>
    <property type="match status" value="1"/>
</dbReference>
<reference evidence="3 4" key="1">
    <citation type="submission" date="2019-12" db="EMBL/GenBank/DDBJ databases">
        <title>Paraburkholderia acidiphila 7Q-K02 sp. nov and Paraburkholderia acidisoli DHF22 sp. nov., two strains isolated from forest soil.</title>
        <authorList>
            <person name="Gao Z."/>
            <person name="Qiu L."/>
        </authorList>
    </citation>
    <scope>NUCLEOTIDE SEQUENCE [LARGE SCALE GENOMIC DNA]</scope>
    <source>
        <strain evidence="3 4">DHF22</strain>
    </source>
</reference>
<evidence type="ECO:0000259" key="1">
    <source>
        <dbReference type="Pfam" id="PF00534"/>
    </source>
</evidence>
<gene>
    <name evidence="3" type="ORF">FAZ98_17600</name>
</gene>
<evidence type="ECO:0000259" key="2">
    <source>
        <dbReference type="Pfam" id="PF13579"/>
    </source>
</evidence>
<evidence type="ECO:0000313" key="3">
    <source>
        <dbReference type="EMBL" id="QGZ63590.1"/>
    </source>
</evidence>
<dbReference type="Gene3D" id="3.40.50.2000">
    <property type="entry name" value="Glycogen Phosphorylase B"/>
    <property type="match status" value="2"/>
</dbReference>
<dbReference type="GO" id="GO:0016757">
    <property type="term" value="F:glycosyltransferase activity"/>
    <property type="evidence" value="ECO:0007669"/>
    <property type="project" value="InterPro"/>
</dbReference>
<dbReference type="Proteomes" id="UP000433577">
    <property type="component" value="Chromosome 2"/>
</dbReference>
<dbReference type="EMBL" id="CP046914">
    <property type="protein sequence ID" value="QGZ63590.1"/>
    <property type="molecule type" value="Genomic_DNA"/>
</dbReference>
<dbReference type="InterPro" id="IPR028098">
    <property type="entry name" value="Glyco_trans_4-like_N"/>
</dbReference>
<evidence type="ECO:0000313" key="4">
    <source>
        <dbReference type="Proteomes" id="UP000433577"/>
    </source>
</evidence>
<organism evidence="3 4">
    <name type="scientific">Paraburkholderia acidisoli</name>
    <dbReference type="NCBI Taxonomy" id="2571748"/>
    <lineage>
        <taxon>Bacteria</taxon>
        <taxon>Pseudomonadati</taxon>
        <taxon>Pseudomonadota</taxon>
        <taxon>Betaproteobacteria</taxon>
        <taxon>Burkholderiales</taxon>
        <taxon>Burkholderiaceae</taxon>
        <taxon>Paraburkholderia</taxon>
    </lineage>
</organism>
<sequence>MKIALVSEHASPLVAVGGVDSGGQNVYVAHVARQLQRAGHQVDVFTRRDRALLPPISLNEGVRVVHVPAGPPMQLPKEMVLPHMPAFTEFLVDFCRKETPAYDVVHANFFMSGMAALEVKDALRLPLVMTFHGLGRVRRAHQGVNDGFADERIAIEDRLVRRADCLVAESPADEADLIEQYHADPSRIALVAAGFDPDLFFPGDRAEARTRLGWPRDEFAVLQAARLVPRKGIDDLVRAVGILQARHGVKAHLYLAGGDAETPNEIATPEIGRLRGVAHRCGIEERVTFVGRRNPVQLRELYRAANVFATTPWYEAFGMTTVEAMACATPVIGSDTGGLRHTVRHGETGWLVPPRDATAIAERLLQLHADPQRARAMGEAGRVRAQTYFTWRRIGLELEDLYARVAKLGGLRRAGAADNSHDGAMRAFG</sequence>
<keyword evidence="3" id="KW-0808">Transferase</keyword>
<dbReference type="RefSeq" id="WP_158952583.1">
    <property type="nucleotide sequence ID" value="NZ_CP046914.1"/>
</dbReference>
<dbReference type="InterPro" id="IPR001296">
    <property type="entry name" value="Glyco_trans_1"/>
</dbReference>
<accession>A0A7Z2JHT4</accession>
<dbReference type="KEGG" id="pacs:FAZ98_17600"/>
<dbReference type="PANTHER" id="PTHR45947">
    <property type="entry name" value="SULFOQUINOVOSYL TRANSFERASE SQD2"/>
    <property type="match status" value="1"/>
</dbReference>
<feature type="domain" description="Glycosyltransferase subfamily 4-like N-terminal" evidence="2">
    <location>
        <begin position="22"/>
        <end position="194"/>
    </location>
</feature>
<dbReference type="AlphaFoldDB" id="A0A7Z2JHT4"/>
<dbReference type="PANTHER" id="PTHR45947:SF3">
    <property type="entry name" value="SULFOQUINOVOSYL TRANSFERASE SQD2"/>
    <property type="match status" value="1"/>
</dbReference>
<protein>
    <submittedName>
        <fullName evidence="3">Glycosyltransferase</fullName>
    </submittedName>
</protein>
<dbReference type="OrthoDB" id="433681at2"/>
<dbReference type="Pfam" id="PF13579">
    <property type="entry name" value="Glyco_trans_4_4"/>
    <property type="match status" value="1"/>
</dbReference>
<keyword evidence="4" id="KW-1185">Reference proteome</keyword>
<proteinExistence type="predicted"/>
<dbReference type="Pfam" id="PF00534">
    <property type="entry name" value="Glycos_transf_1"/>
    <property type="match status" value="1"/>
</dbReference>